<keyword evidence="3" id="KW-1185">Reference proteome</keyword>
<name>A0AAE0YVQ1_9GAST</name>
<dbReference type="AlphaFoldDB" id="A0AAE0YVQ1"/>
<comment type="caution">
    <text evidence="2">The sequence shown here is derived from an EMBL/GenBank/DDBJ whole genome shotgun (WGS) entry which is preliminary data.</text>
</comment>
<evidence type="ECO:0000313" key="3">
    <source>
        <dbReference type="Proteomes" id="UP001283361"/>
    </source>
</evidence>
<accession>A0AAE0YVQ1</accession>
<proteinExistence type="predicted"/>
<protein>
    <submittedName>
        <fullName evidence="2">Uncharacterized protein</fullName>
    </submittedName>
</protein>
<dbReference type="Proteomes" id="UP001283361">
    <property type="component" value="Unassembled WGS sequence"/>
</dbReference>
<gene>
    <name evidence="2" type="ORF">RRG08_060810</name>
</gene>
<evidence type="ECO:0000313" key="2">
    <source>
        <dbReference type="EMBL" id="KAK3758153.1"/>
    </source>
</evidence>
<evidence type="ECO:0000256" key="1">
    <source>
        <dbReference type="SAM" id="MobiDB-lite"/>
    </source>
</evidence>
<reference evidence="2" key="1">
    <citation type="journal article" date="2023" name="G3 (Bethesda)">
        <title>A reference genome for the long-term kleptoplast-retaining sea slug Elysia crispata morphotype clarki.</title>
        <authorList>
            <person name="Eastman K.E."/>
            <person name="Pendleton A.L."/>
            <person name="Shaikh M.A."/>
            <person name="Suttiyut T."/>
            <person name="Ogas R."/>
            <person name="Tomko P."/>
            <person name="Gavelis G."/>
            <person name="Widhalm J.R."/>
            <person name="Wisecaver J.H."/>
        </authorList>
    </citation>
    <scope>NUCLEOTIDE SEQUENCE</scope>
    <source>
        <strain evidence="2">ECLA1</strain>
    </source>
</reference>
<sequence>MSSRKISVHVMTQPLTTTAHRRPAQFNLSFFRRFECRQLMARPWVAWISRLRLQRSSNSQRPISNPEAMECAQLKEGSEITR</sequence>
<dbReference type="EMBL" id="JAWDGP010005297">
    <property type="protein sequence ID" value="KAK3758153.1"/>
    <property type="molecule type" value="Genomic_DNA"/>
</dbReference>
<feature type="region of interest" description="Disordered" evidence="1">
    <location>
        <begin position="56"/>
        <end position="82"/>
    </location>
</feature>
<organism evidence="2 3">
    <name type="scientific">Elysia crispata</name>
    <name type="common">lettuce slug</name>
    <dbReference type="NCBI Taxonomy" id="231223"/>
    <lineage>
        <taxon>Eukaryota</taxon>
        <taxon>Metazoa</taxon>
        <taxon>Spiralia</taxon>
        <taxon>Lophotrochozoa</taxon>
        <taxon>Mollusca</taxon>
        <taxon>Gastropoda</taxon>
        <taxon>Heterobranchia</taxon>
        <taxon>Euthyneura</taxon>
        <taxon>Panpulmonata</taxon>
        <taxon>Sacoglossa</taxon>
        <taxon>Placobranchoidea</taxon>
        <taxon>Plakobranchidae</taxon>
        <taxon>Elysia</taxon>
    </lineage>
</organism>